<dbReference type="OrthoDB" id="2688364at2759"/>
<dbReference type="SMART" id="SM00256">
    <property type="entry name" value="FBOX"/>
    <property type="match status" value="1"/>
</dbReference>
<name>A0A8H6I2M4_9AGAR</name>
<dbReference type="InterPro" id="IPR036047">
    <property type="entry name" value="F-box-like_dom_sf"/>
</dbReference>
<dbReference type="SUPFAM" id="SSF50978">
    <property type="entry name" value="WD40 repeat-like"/>
    <property type="match status" value="1"/>
</dbReference>
<protein>
    <recommendedName>
        <fullName evidence="1">F-box domain-containing protein</fullName>
    </recommendedName>
</protein>
<dbReference type="InterPro" id="IPR001810">
    <property type="entry name" value="F-box_dom"/>
</dbReference>
<dbReference type="Pfam" id="PF12937">
    <property type="entry name" value="F-box-like"/>
    <property type="match status" value="1"/>
</dbReference>
<reference evidence="2 3" key="1">
    <citation type="submission" date="2020-07" db="EMBL/GenBank/DDBJ databases">
        <title>Comparative genomics of pyrophilous fungi reveals a link between fire events and developmental genes.</title>
        <authorList>
            <consortium name="DOE Joint Genome Institute"/>
            <person name="Steindorff A.S."/>
            <person name="Carver A."/>
            <person name="Calhoun S."/>
            <person name="Stillman K."/>
            <person name="Liu H."/>
            <person name="Lipzen A."/>
            <person name="Pangilinan J."/>
            <person name="Labutti K."/>
            <person name="Bruns T.D."/>
            <person name="Grigoriev I.V."/>
        </authorList>
    </citation>
    <scope>NUCLEOTIDE SEQUENCE [LARGE SCALE GENOMIC DNA]</scope>
    <source>
        <strain evidence="2 3">CBS 144469</strain>
    </source>
</reference>
<gene>
    <name evidence="2" type="ORF">DFP72DRAFT_846237</name>
</gene>
<dbReference type="Gene3D" id="1.20.1280.50">
    <property type="match status" value="1"/>
</dbReference>
<dbReference type="InterPro" id="IPR036322">
    <property type="entry name" value="WD40_repeat_dom_sf"/>
</dbReference>
<dbReference type="PROSITE" id="PS50181">
    <property type="entry name" value="FBOX"/>
    <property type="match status" value="1"/>
</dbReference>
<organism evidence="2 3">
    <name type="scientific">Ephemerocybe angulata</name>
    <dbReference type="NCBI Taxonomy" id="980116"/>
    <lineage>
        <taxon>Eukaryota</taxon>
        <taxon>Fungi</taxon>
        <taxon>Dikarya</taxon>
        <taxon>Basidiomycota</taxon>
        <taxon>Agaricomycotina</taxon>
        <taxon>Agaricomycetes</taxon>
        <taxon>Agaricomycetidae</taxon>
        <taxon>Agaricales</taxon>
        <taxon>Agaricineae</taxon>
        <taxon>Psathyrellaceae</taxon>
        <taxon>Ephemerocybe</taxon>
    </lineage>
</organism>
<sequence length="552" mass="62367">MKKLPIELQTDIVKELPTRDICRLQQTCKAFYYLIEGNSEVWRECLRRQCGADVLWSSFSGFTASELRRACTGTLRFKHRYRRGNHPTPPIPRFLPYNCENGDLERQQSENSNNPYPGMNSTFLVPGGRFLITVEQKWLRVWDLGPPGVLHEPQGVIFYELNCANMDPWIADAVVAGKNTVHLLIQEVHSPTTLPQSVTTIDHSEYDIDDQSRFLLFHRYEIHLREGGQYSVQELCRLCVLRHSPIAAIRATQDGPIVVFGIEGRVLLWGASDSPGKSWVASTTTISEDIIVKGVFCHQGYVFVVYSDGLMKGFDLAGITPHPLGNGLVDLPDRAPDIGNIPPPLLFQPFPESNWASNFMLHEPVAKGGPLYYDIRHSLREMDEDQQHLVSNPYYVRFCFSFHPESPSASSLLPTKKYKATVRPYYSPRLRFELDEGVGGYILFGNRLGNQGNMYISINDNPDSDSPNPTGSIIEDLGYFAEMIARPDPKPIQILNISICPLSGRVVALWGRESREDRFVKIFDLYDCSSTTYNVIHRLTLLATQSPAPLCP</sequence>
<evidence type="ECO:0000313" key="3">
    <source>
        <dbReference type="Proteomes" id="UP000521943"/>
    </source>
</evidence>
<dbReference type="EMBL" id="JACGCI010000024">
    <property type="protein sequence ID" value="KAF6756854.1"/>
    <property type="molecule type" value="Genomic_DNA"/>
</dbReference>
<comment type="caution">
    <text evidence="2">The sequence shown here is derived from an EMBL/GenBank/DDBJ whole genome shotgun (WGS) entry which is preliminary data.</text>
</comment>
<keyword evidence="3" id="KW-1185">Reference proteome</keyword>
<evidence type="ECO:0000313" key="2">
    <source>
        <dbReference type="EMBL" id="KAF6756854.1"/>
    </source>
</evidence>
<accession>A0A8H6I2M4</accession>
<dbReference type="AlphaFoldDB" id="A0A8H6I2M4"/>
<dbReference type="SUPFAM" id="SSF81383">
    <property type="entry name" value="F-box domain"/>
    <property type="match status" value="1"/>
</dbReference>
<evidence type="ECO:0000259" key="1">
    <source>
        <dbReference type="PROSITE" id="PS50181"/>
    </source>
</evidence>
<dbReference type="Proteomes" id="UP000521943">
    <property type="component" value="Unassembled WGS sequence"/>
</dbReference>
<proteinExistence type="predicted"/>
<feature type="domain" description="F-box" evidence="1">
    <location>
        <begin position="1"/>
        <end position="45"/>
    </location>
</feature>